<feature type="transmembrane region" description="Helical" evidence="7">
    <location>
        <begin position="7"/>
        <end position="26"/>
    </location>
</feature>
<sequence>MIMKKLRTIYIILIVIICISVMFVNAREPLNDDINVNVTVKSKVPTYEISYQDSHVHKGCFTDWNWNLLRPSNNKATPPDGEGGYSNTHWNFDAASSTPLTKEVCANTCADAGYTYFGLKKGFMCYCSDMFDRAKSRKECGKNRKKSKAKNRCKKAYAEKKDECTTPCVGDPSQTCGGTGGWHDIIDVYKIGSSTTTTTSFNANADTTQLNTLSLYEKNEDNMYSDISSLNFTNKNVNELNDYTNNSAFTLSLNDLNEDGVQNISRANIGIGDDDLDIDNAYIDISSNNGTCITSGNYTISSTYMPANSSTNIDFGTPLSINDSCNANAPGAQSLNIS</sequence>
<dbReference type="PANTHER" id="PTHR24269:SF16">
    <property type="entry name" value="PROTEIN SLG1"/>
    <property type="match status" value="1"/>
</dbReference>
<name>A0A6C0KNU7_9ZZZZ</name>
<dbReference type="InterPro" id="IPR002889">
    <property type="entry name" value="WSC_carb-bd"/>
</dbReference>
<dbReference type="Pfam" id="PF01822">
    <property type="entry name" value="WSC"/>
    <property type="match status" value="1"/>
</dbReference>
<proteinExistence type="predicted"/>
<accession>A0A6C0KNU7</accession>
<evidence type="ECO:0000256" key="7">
    <source>
        <dbReference type="SAM" id="Phobius"/>
    </source>
</evidence>
<evidence type="ECO:0000256" key="5">
    <source>
        <dbReference type="ARBA" id="ARBA00023136"/>
    </source>
</evidence>
<evidence type="ECO:0000256" key="6">
    <source>
        <dbReference type="ARBA" id="ARBA00023180"/>
    </source>
</evidence>
<dbReference type="AlphaFoldDB" id="A0A6C0KNU7"/>
<evidence type="ECO:0000259" key="8">
    <source>
        <dbReference type="PROSITE" id="PS51212"/>
    </source>
</evidence>
<dbReference type="EMBL" id="MN740921">
    <property type="protein sequence ID" value="QHU18008.1"/>
    <property type="molecule type" value="Genomic_DNA"/>
</dbReference>
<dbReference type="PANTHER" id="PTHR24269">
    <property type="entry name" value="KREMEN PROTEIN"/>
    <property type="match status" value="1"/>
</dbReference>
<reference evidence="9" key="1">
    <citation type="journal article" date="2020" name="Nature">
        <title>Giant virus diversity and host interactions through global metagenomics.</title>
        <authorList>
            <person name="Schulz F."/>
            <person name="Roux S."/>
            <person name="Paez-Espino D."/>
            <person name="Jungbluth S."/>
            <person name="Walsh D.A."/>
            <person name="Denef V.J."/>
            <person name="McMahon K.D."/>
            <person name="Konstantinidis K.T."/>
            <person name="Eloe-Fadrosh E.A."/>
            <person name="Kyrpides N.C."/>
            <person name="Woyke T."/>
        </authorList>
    </citation>
    <scope>NUCLEOTIDE SEQUENCE</scope>
    <source>
        <strain evidence="9">GVMAG-S-3300012919-55</strain>
    </source>
</reference>
<keyword evidence="2 7" id="KW-0812">Transmembrane</keyword>
<dbReference type="PROSITE" id="PS51212">
    <property type="entry name" value="WSC"/>
    <property type="match status" value="1"/>
</dbReference>
<organism evidence="9">
    <name type="scientific">viral metagenome</name>
    <dbReference type="NCBI Taxonomy" id="1070528"/>
    <lineage>
        <taxon>unclassified sequences</taxon>
        <taxon>metagenomes</taxon>
        <taxon>organismal metagenomes</taxon>
    </lineage>
</organism>
<evidence type="ECO:0000256" key="3">
    <source>
        <dbReference type="ARBA" id="ARBA00022729"/>
    </source>
</evidence>
<evidence type="ECO:0000256" key="1">
    <source>
        <dbReference type="ARBA" id="ARBA00004167"/>
    </source>
</evidence>
<keyword evidence="4 7" id="KW-1133">Transmembrane helix</keyword>
<feature type="domain" description="WSC" evidence="8">
    <location>
        <begin position="54"/>
        <end position="192"/>
    </location>
</feature>
<dbReference type="GO" id="GO:0005886">
    <property type="term" value="C:plasma membrane"/>
    <property type="evidence" value="ECO:0007669"/>
    <property type="project" value="TreeGrafter"/>
</dbReference>
<evidence type="ECO:0000256" key="2">
    <source>
        <dbReference type="ARBA" id="ARBA00022692"/>
    </source>
</evidence>
<protein>
    <recommendedName>
        <fullName evidence="8">WSC domain-containing protein</fullName>
    </recommendedName>
</protein>
<comment type="subcellular location">
    <subcellularLocation>
        <location evidence="1">Membrane</location>
        <topology evidence="1">Single-pass membrane protein</topology>
    </subcellularLocation>
</comment>
<keyword evidence="6" id="KW-0325">Glycoprotein</keyword>
<keyword evidence="5 7" id="KW-0472">Membrane</keyword>
<keyword evidence="3" id="KW-0732">Signal</keyword>
<dbReference type="InterPro" id="IPR051836">
    <property type="entry name" value="Kremen_rcpt"/>
</dbReference>
<evidence type="ECO:0000313" key="9">
    <source>
        <dbReference type="EMBL" id="QHU18008.1"/>
    </source>
</evidence>
<evidence type="ECO:0000256" key="4">
    <source>
        <dbReference type="ARBA" id="ARBA00022989"/>
    </source>
</evidence>